<evidence type="ECO:0000259" key="1">
    <source>
        <dbReference type="Pfam" id="PF03372"/>
    </source>
</evidence>
<reference evidence="2 3" key="1">
    <citation type="submission" date="2023-10" db="EMBL/GenBank/DDBJ databases">
        <title>Rubellicoccus peritrichatus gen. nov., sp. nov., isolated from an algae of coral reef tank.</title>
        <authorList>
            <person name="Luo J."/>
        </authorList>
    </citation>
    <scope>NUCLEOTIDE SEQUENCE [LARGE SCALE GENOMIC DNA]</scope>
    <source>
        <strain evidence="2 3">CR14</strain>
    </source>
</reference>
<keyword evidence="2" id="KW-0540">Nuclease</keyword>
<accession>A0AAQ3L5U7</accession>
<sequence>MAKAFSVASWNVEHFQGKKERVKRVVKFLKDSSPDVFAIFEVKGKDVFAAMTAEFPGYSFHITEGPQTQEILVAAKSGLTPFFTQKVEFKGGNPFLRPGALLTIQAKSKTYTLLFLHTKSLPDPKGFGLRDFMLEKAIDFNKILKKATGAQEPNYLFMGDLNTMGMNYKFSKYDIPQTEEIARLDRFCKARGLRRLSKTFDETYGNFNRSKPLTSDLDHVVASEHLQFRSLDGKEIKVSGWNDESTLAKKKAWTEKYSDHNMLYFEVMD</sequence>
<evidence type="ECO:0000313" key="3">
    <source>
        <dbReference type="Proteomes" id="UP001304300"/>
    </source>
</evidence>
<dbReference type="Proteomes" id="UP001304300">
    <property type="component" value="Chromosome"/>
</dbReference>
<evidence type="ECO:0000313" key="2">
    <source>
        <dbReference type="EMBL" id="WOO39441.1"/>
    </source>
</evidence>
<dbReference type="Pfam" id="PF03372">
    <property type="entry name" value="Exo_endo_phos"/>
    <property type="match status" value="1"/>
</dbReference>
<dbReference type="KEGG" id="puo:RZN69_12525"/>
<keyword evidence="3" id="KW-1185">Reference proteome</keyword>
<feature type="domain" description="Endonuclease/exonuclease/phosphatase" evidence="1">
    <location>
        <begin position="8"/>
        <end position="260"/>
    </location>
</feature>
<keyword evidence="2" id="KW-0255">Endonuclease</keyword>
<dbReference type="InterPro" id="IPR036691">
    <property type="entry name" value="Endo/exonu/phosph_ase_sf"/>
</dbReference>
<organism evidence="2 3">
    <name type="scientific">Rubellicoccus peritrichatus</name>
    <dbReference type="NCBI Taxonomy" id="3080537"/>
    <lineage>
        <taxon>Bacteria</taxon>
        <taxon>Pseudomonadati</taxon>
        <taxon>Verrucomicrobiota</taxon>
        <taxon>Opitutia</taxon>
        <taxon>Puniceicoccales</taxon>
        <taxon>Cerasicoccaceae</taxon>
        <taxon>Rubellicoccus</taxon>
    </lineage>
</organism>
<dbReference type="InterPro" id="IPR005135">
    <property type="entry name" value="Endo/exonuclease/phosphatase"/>
</dbReference>
<dbReference type="SUPFAM" id="SSF56219">
    <property type="entry name" value="DNase I-like"/>
    <property type="match status" value="1"/>
</dbReference>
<protein>
    <submittedName>
        <fullName evidence="2">Endonuclease/exonuclease/phosphatase family protein</fullName>
    </submittedName>
</protein>
<name>A0AAQ3L5U7_9BACT</name>
<dbReference type="EMBL" id="CP136920">
    <property type="protein sequence ID" value="WOO39441.1"/>
    <property type="molecule type" value="Genomic_DNA"/>
</dbReference>
<keyword evidence="2" id="KW-0378">Hydrolase</keyword>
<dbReference type="Gene3D" id="3.60.10.10">
    <property type="entry name" value="Endonuclease/exonuclease/phosphatase"/>
    <property type="match status" value="1"/>
</dbReference>
<dbReference type="GO" id="GO:0004519">
    <property type="term" value="F:endonuclease activity"/>
    <property type="evidence" value="ECO:0007669"/>
    <property type="project" value="UniProtKB-KW"/>
</dbReference>
<gene>
    <name evidence="2" type="ORF">RZN69_12525</name>
</gene>
<proteinExistence type="predicted"/>
<dbReference type="RefSeq" id="WP_317831334.1">
    <property type="nucleotide sequence ID" value="NZ_CP136920.1"/>
</dbReference>
<dbReference type="AlphaFoldDB" id="A0AAQ3L5U7"/>